<gene>
    <name evidence="17" type="primary">uvrA</name>
    <name evidence="19" type="ORF">A2V80_00300</name>
</gene>
<sequence>MTDKIVIRGAREHNLKNINLDIPKNKLVVITGISGSGKSSLAFDTLYAEGQRRYVESLSAYARQFLGLMEKPDVDQIEGLSPAISIDQKSAPKNPRSTVGTITEIYDYMRLLWARIGTPHCPIDGKQIQPQTSQQIVDQILDIGKKNSRLGFLILAPRIKGRKGTHEEVFEDIKKGGFIRVRVNKKIYEIDEIPKLPRYKIHDIDIVVDRLSFPIESQRLTESVETALRVGSDSIIVAFGSLSKQVVKWNEKVFSEKFACPEHGLSLPEIEPRTFSFNSPSGACSACQGIGSKLTIDPVLILANKTLSIAEGAVLPWQRMLAHDTWTSRRLESLAEHMGFSLRTPIEDLPKSTLEILLYGSEDEIFTVSGRNRFGKYITFHTTFEGVIPELMRRYKETESDWTRHEIEKYMREEICEVCKGTKLKKEAGFITINNKSIIDVSAMSVSASVHWFEELRLTEKEQIIAKQILKEIKSRLKFLSDVGLDYLTLRRGSATLAGGEAQRIRLASQIGSGLSGVLYVLDEPSIGLHQRDNGRLIETLKDLRDLGNTVIVVEHDRETILNSDHIIDIGPGAGEHGGEIITEGTPEQIKKDNRSLTGKYLTGREKISFSTKKSRGDGRNLSIIGASENNLKKIRVDFPLGKFICVTGVSGSGKSSLIEDVVYKALALKLYRSKEKPGNHEAIIGTENIDKVVNINQSPIGRTPRSNPATYTNVFSYIRELFSKTPQAKERGYVAGRFSFNVKGGRCESCQGDGSVKIEMQFLPDVYITCEVCSGKRYNREALEITYKGVDISEVLNMTIDEALKFFENIPTIKGKLQTLKDVGLGYMKLGQPATTLSGGEAQRVKLSAELSKRSTGKTFYILDEPTTGLHFADIENLLTVLHRLVDFGNTVVVIEHNLDVIKTADWIIDLGPEGGDDGGYVVACGTPNQIVRNKKSYTGRYLKAVTLKNPPPS</sequence>
<dbReference type="FunFam" id="3.40.50.300:FF:000028">
    <property type="entry name" value="UvrABC system protein A"/>
    <property type="match status" value="1"/>
</dbReference>
<dbReference type="CDD" id="cd03271">
    <property type="entry name" value="ABC_UvrA_II"/>
    <property type="match status" value="1"/>
</dbReference>
<dbReference type="InterPro" id="IPR027417">
    <property type="entry name" value="P-loop_NTPase"/>
</dbReference>
<evidence type="ECO:0000256" key="1">
    <source>
        <dbReference type="ARBA" id="ARBA00004496"/>
    </source>
</evidence>
<dbReference type="GO" id="GO:0009432">
    <property type="term" value="P:SOS response"/>
    <property type="evidence" value="ECO:0007669"/>
    <property type="project" value="UniProtKB-UniRule"/>
</dbReference>
<keyword evidence="13 17" id="KW-0234">DNA repair</keyword>
<evidence type="ECO:0000256" key="12">
    <source>
        <dbReference type="ARBA" id="ARBA00023125"/>
    </source>
</evidence>
<evidence type="ECO:0000259" key="18">
    <source>
        <dbReference type="PROSITE" id="PS50893"/>
    </source>
</evidence>
<keyword evidence="10 17" id="KW-0067">ATP-binding</keyword>
<dbReference type="HAMAP" id="MF_00205">
    <property type="entry name" value="UvrA"/>
    <property type="match status" value="1"/>
</dbReference>
<feature type="zinc finger region" description="C4-type" evidence="17">
    <location>
        <begin position="748"/>
        <end position="774"/>
    </location>
</feature>
<evidence type="ECO:0000256" key="2">
    <source>
        <dbReference type="ARBA" id="ARBA00022490"/>
    </source>
</evidence>
<dbReference type="Pfam" id="PF17755">
    <property type="entry name" value="UvrA_DNA-bind"/>
    <property type="match status" value="1"/>
</dbReference>
<dbReference type="Gene3D" id="1.20.1580.10">
    <property type="entry name" value="ABC transporter ATPase like domain"/>
    <property type="match status" value="2"/>
</dbReference>
<dbReference type="FunFam" id="1.20.1580.10:FF:000002">
    <property type="entry name" value="UvrABC system protein A"/>
    <property type="match status" value="1"/>
</dbReference>
<comment type="similarity">
    <text evidence="14 17">Belongs to the ABC transporter superfamily. UvrA family.</text>
</comment>
<dbReference type="SUPFAM" id="SSF52540">
    <property type="entry name" value="P-loop containing nucleoside triphosphate hydrolases"/>
    <property type="match status" value="2"/>
</dbReference>
<proteinExistence type="inferred from homology"/>
<evidence type="ECO:0000256" key="5">
    <source>
        <dbReference type="ARBA" id="ARBA00022741"/>
    </source>
</evidence>
<dbReference type="InterPro" id="IPR041552">
    <property type="entry name" value="UvrA_DNA-bd"/>
</dbReference>
<dbReference type="Proteomes" id="UP000179013">
    <property type="component" value="Unassembled WGS sequence"/>
</dbReference>
<evidence type="ECO:0000313" key="19">
    <source>
        <dbReference type="EMBL" id="OGM11948.1"/>
    </source>
</evidence>
<feature type="zinc finger region" description="C4-type" evidence="17">
    <location>
        <begin position="260"/>
        <end position="287"/>
    </location>
</feature>
<dbReference type="InterPro" id="IPR013815">
    <property type="entry name" value="ATP_grasp_subdomain_1"/>
</dbReference>
<accession>A0A1F7XC11</accession>
<keyword evidence="11 17" id="KW-0267">Excision nuclease</keyword>
<evidence type="ECO:0000256" key="3">
    <source>
        <dbReference type="ARBA" id="ARBA00022723"/>
    </source>
</evidence>
<dbReference type="CDD" id="cd03270">
    <property type="entry name" value="ABC_UvrA_I"/>
    <property type="match status" value="1"/>
</dbReference>
<keyword evidence="12 17" id="KW-0238">DNA-binding</keyword>
<dbReference type="InterPro" id="IPR004602">
    <property type="entry name" value="UvrA"/>
</dbReference>
<evidence type="ECO:0000256" key="17">
    <source>
        <dbReference type="HAMAP-Rule" id="MF_00205"/>
    </source>
</evidence>
<dbReference type="GO" id="GO:0005524">
    <property type="term" value="F:ATP binding"/>
    <property type="evidence" value="ECO:0007669"/>
    <property type="project" value="UniProtKB-UniRule"/>
</dbReference>
<organism evidence="19 20">
    <name type="scientific">Candidatus Woesebacteria bacterium RBG_16_39_8b</name>
    <dbReference type="NCBI Taxonomy" id="1802482"/>
    <lineage>
        <taxon>Bacteria</taxon>
        <taxon>Candidatus Woeseibacteriota</taxon>
    </lineage>
</organism>
<dbReference type="GO" id="GO:0009381">
    <property type="term" value="F:excinuclease ABC activity"/>
    <property type="evidence" value="ECO:0007669"/>
    <property type="project" value="UniProtKB-UniRule"/>
</dbReference>
<feature type="binding site" evidence="17">
    <location>
        <begin position="32"/>
        <end position="39"/>
    </location>
    <ligand>
        <name>ATP</name>
        <dbReference type="ChEBI" id="CHEBI:30616"/>
    </ligand>
</feature>
<keyword evidence="8 17" id="KW-0863">Zinc-finger</keyword>
<keyword evidence="17" id="KW-0742">SOS response</keyword>
<evidence type="ECO:0000256" key="6">
    <source>
        <dbReference type="ARBA" id="ARBA00022763"/>
    </source>
</evidence>
<comment type="function">
    <text evidence="17">The UvrABC repair system catalyzes the recognition and processing of DNA lesions. UvrA is an ATPase and a DNA-binding protein. A damage recognition complex composed of 2 UvrA and 2 UvrB subunits scans DNA for abnormalities. When the presence of a lesion has been verified by UvrB, the UvrA molecules dissociate.</text>
</comment>
<keyword evidence="7 17" id="KW-0228">DNA excision</keyword>
<evidence type="ECO:0000256" key="8">
    <source>
        <dbReference type="ARBA" id="ARBA00022771"/>
    </source>
</evidence>
<dbReference type="NCBIfam" id="TIGR00630">
    <property type="entry name" value="uvra"/>
    <property type="match status" value="1"/>
</dbReference>
<dbReference type="PANTHER" id="PTHR43152:SF3">
    <property type="entry name" value="UVRABC SYSTEM PROTEIN A"/>
    <property type="match status" value="1"/>
</dbReference>
<dbReference type="PANTHER" id="PTHR43152">
    <property type="entry name" value="UVRABC SYSTEM PROTEIN A"/>
    <property type="match status" value="1"/>
</dbReference>
<keyword evidence="3 17" id="KW-0479">Metal-binding</keyword>
<dbReference type="Pfam" id="PF17760">
    <property type="entry name" value="UvrA_inter"/>
    <property type="match status" value="1"/>
</dbReference>
<dbReference type="InterPro" id="IPR003439">
    <property type="entry name" value="ABC_transporter-like_ATP-bd"/>
</dbReference>
<dbReference type="AlphaFoldDB" id="A0A1F7XC11"/>
<dbReference type="GO" id="GO:0005737">
    <property type="term" value="C:cytoplasm"/>
    <property type="evidence" value="ECO:0007669"/>
    <property type="project" value="UniProtKB-SubCell"/>
</dbReference>
<keyword evidence="4 17" id="KW-0677">Repeat</keyword>
<dbReference type="InterPro" id="IPR017871">
    <property type="entry name" value="ABC_transporter-like_CS"/>
</dbReference>
<evidence type="ECO:0000256" key="15">
    <source>
        <dbReference type="ARBA" id="ARBA00039316"/>
    </source>
</evidence>
<name>A0A1F7XC11_9BACT</name>
<evidence type="ECO:0000256" key="13">
    <source>
        <dbReference type="ARBA" id="ARBA00023204"/>
    </source>
</evidence>
<feature type="domain" description="ABC transporter" evidence="18">
    <location>
        <begin position="329"/>
        <end position="603"/>
    </location>
</feature>
<keyword evidence="5 17" id="KW-0547">Nucleotide-binding</keyword>
<dbReference type="GO" id="GO:0016887">
    <property type="term" value="F:ATP hydrolysis activity"/>
    <property type="evidence" value="ECO:0007669"/>
    <property type="project" value="InterPro"/>
</dbReference>
<dbReference type="GO" id="GO:0003677">
    <property type="term" value="F:DNA binding"/>
    <property type="evidence" value="ECO:0007669"/>
    <property type="project" value="UniProtKB-UniRule"/>
</dbReference>
<dbReference type="Gene3D" id="3.40.50.300">
    <property type="entry name" value="P-loop containing nucleotide triphosphate hydrolases"/>
    <property type="match status" value="2"/>
</dbReference>
<evidence type="ECO:0000256" key="14">
    <source>
        <dbReference type="ARBA" id="ARBA00038000"/>
    </source>
</evidence>
<evidence type="ECO:0000256" key="7">
    <source>
        <dbReference type="ARBA" id="ARBA00022769"/>
    </source>
</evidence>
<evidence type="ECO:0000256" key="10">
    <source>
        <dbReference type="ARBA" id="ARBA00022840"/>
    </source>
</evidence>
<evidence type="ECO:0000256" key="4">
    <source>
        <dbReference type="ARBA" id="ARBA00022737"/>
    </source>
</evidence>
<evidence type="ECO:0000256" key="16">
    <source>
        <dbReference type="ARBA" id="ARBA00042156"/>
    </source>
</evidence>
<protein>
    <recommendedName>
        <fullName evidence="15 17">UvrABC system protein A</fullName>
        <shortName evidence="17">UvrA protein</shortName>
    </recommendedName>
    <alternativeName>
        <fullName evidence="16 17">Excinuclease ABC subunit A</fullName>
    </alternativeName>
</protein>
<dbReference type="NCBIfam" id="NF001503">
    <property type="entry name" value="PRK00349.1"/>
    <property type="match status" value="1"/>
</dbReference>
<dbReference type="EMBL" id="MGFU01000047">
    <property type="protein sequence ID" value="OGM11948.1"/>
    <property type="molecule type" value="Genomic_DNA"/>
</dbReference>
<keyword evidence="9 17" id="KW-0862">Zinc</keyword>
<comment type="subcellular location">
    <subcellularLocation>
        <location evidence="1 17">Cytoplasm</location>
    </subcellularLocation>
</comment>
<comment type="subunit">
    <text evidence="17">Forms a heterotetramer with UvrB during the search for lesions.</text>
</comment>
<dbReference type="InterPro" id="IPR041102">
    <property type="entry name" value="UvrA_inter"/>
</dbReference>
<comment type="caution">
    <text evidence="19">The sequence shown here is derived from an EMBL/GenBank/DDBJ whole genome shotgun (WGS) entry which is preliminary data.</text>
</comment>
<evidence type="ECO:0000313" key="20">
    <source>
        <dbReference type="Proteomes" id="UP000179013"/>
    </source>
</evidence>
<keyword evidence="2 17" id="KW-0963">Cytoplasm</keyword>
<feature type="binding site" evidence="17">
    <location>
        <begin position="649"/>
        <end position="656"/>
    </location>
    <ligand>
        <name>ATP</name>
        <dbReference type="ChEBI" id="CHEBI:30616"/>
    </ligand>
</feature>
<feature type="domain" description="ABC transporter" evidence="18">
    <location>
        <begin position="617"/>
        <end position="945"/>
    </location>
</feature>
<keyword evidence="6 17" id="KW-0227">DNA damage</keyword>
<dbReference type="Gene3D" id="1.10.8.280">
    <property type="entry name" value="ABC transporter ATPase domain-like"/>
    <property type="match status" value="1"/>
</dbReference>
<reference evidence="19 20" key="1">
    <citation type="journal article" date="2016" name="Nat. Commun.">
        <title>Thousands of microbial genomes shed light on interconnected biogeochemical processes in an aquifer system.</title>
        <authorList>
            <person name="Anantharaman K."/>
            <person name="Brown C.T."/>
            <person name="Hug L.A."/>
            <person name="Sharon I."/>
            <person name="Castelle C.J."/>
            <person name="Probst A.J."/>
            <person name="Thomas B.C."/>
            <person name="Singh A."/>
            <person name="Wilkins M.J."/>
            <person name="Karaoz U."/>
            <person name="Brodie E.L."/>
            <person name="Williams K.H."/>
            <person name="Hubbard S.S."/>
            <person name="Banfield J.F."/>
        </authorList>
    </citation>
    <scope>NUCLEOTIDE SEQUENCE [LARGE SCALE GENOMIC DNA]</scope>
</reference>
<dbReference type="GO" id="GO:0008270">
    <property type="term" value="F:zinc ion binding"/>
    <property type="evidence" value="ECO:0007669"/>
    <property type="project" value="UniProtKB-UniRule"/>
</dbReference>
<evidence type="ECO:0000256" key="11">
    <source>
        <dbReference type="ARBA" id="ARBA00022881"/>
    </source>
</evidence>
<dbReference type="PROSITE" id="PS00211">
    <property type="entry name" value="ABC_TRANSPORTER_1"/>
    <property type="match status" value="2"/>
</dbReference>
<dbReference type="GO" id="GO:0006289">
    <property type="term" value="P:nucleotide-excision repair"/>
    <property type="evidence" value="ECO:0007669"/>
    <property type="project" value="UniProtKB-UniRule"/>
</dbReference>
<dbReference type="GO" id="GO:0009380">
    <property type="term" value="C:excinuclease repair complex"/>
    <property type="evidence" value="ECO:0007669"/>
    <property type="project" value="InterPro"/>
</dbReference>
<dbReference type="PROSITE" id="PS50893">
    <property type="entry name" value="ABC_TRANSPORTER_2"/>
    <property type="match status" value="2"/>
</dbReference>
<dbReference type="Gene3D" id="3.30.1490.20">
    <property type="entry name" value="ATP-grasp fold, A domain"/>
    <property type="match status" value="1"/>
</dbReference>
<evidence type="ECO:0000256" key="9">
    <source>
        <dbReference type="ARBA" id="ARBA00022833"/>
    </source>
</evidence>